<dbReference type="Gene3D" id="3.30.450.410">
    <property type="match status" value="1"/>
</dbReference>
<comment type="caution">
    <text evidence="1">The sequence shown here is derived from an EMBL/GenBank/DDBJ whole genome shotgun (WGS) entry which is preliminary data.</text>
</comment>
<protein>
    <submittedName>
        <fullName evidence="1">Uncharacterized protein</fullName>
    </submittedName>
</protein>
<dbReference type="AlphaFoldDB" id="A0A364VEC3"/>
<dbReference type="EMBL" id="PHQP01000001">
    <property type="protein sequence ID" value="RAV35012.1"/>
    <property type="molecule type" value="Genomic_DNA"/>
</dbReference>
<organism evidence="1 2">
    <name type="scientific">Corynebacterium heidelbergense</name>
    <dbReference type="NCBI Taxonomy" id="2055947"/>
    <lineage>
        <taxon>Bacteria</taxon>
        <taxon>Bacillati</taxon>
        <taxon>Actinomycetota</taxon>
        <taxon>Actinomycetes</taxon>
        <taxon>Mycobacteriales</taxon>
        <taxon>Corynebacteriaceae</taxon>
        <taxon>Corynebacterium</taxon>
    </lineage>
</organism>
<dbReference type="InterPro" id="IPR004927">
    <property type="entry name" value="MerB"/>
</dbReference>
<dbReference type="GO" id="GO:0018836">
    <property type="term" value="F:alkylmercury lyase activity"/>
    <property type="evidence" value="ECO:0007669"/>
    <property type="project" value="InterPro"/>
</dbReference>
<dbReference type="Pfam" id="PF03243">
    <property type="entry name" value="MerB"/>
    <property type="match status" value="1"/>
</dbReference>
<dbReference type="OrthoDB" id="7185309at2"/>
<dbReference type="SUPFAM" id="SSF160387">
    <property type="entry name" value="NosL/MerB-like"/>
    <property type="match status" value="1"/>
</dbReference>
<gene>
    <name evidence="1" type="ORF">CWC39_00105</name>
</gene>
<evidence type="ECO:0000313" key="1">
    <source>
        <dbReference type="EMBL" id="RAV35012.1"/>
    </source>
</evidence>
<dbReference type="InterPro" id="IPR053717">
    <property type="entry name" value="MerB_lyase_sf"/>
</dbReference>
<name>A0A364VEC3_9CORY</name>
<evidence type="ECO:0000313" key="2">
    <source>
        <dbReference type="Proteomes" id="UP000251047"/>
    </source>
</evidence>
<dbReference type="Proteomes" id="UP000251047">
    <property type="component" value="Unassembled WGS sequence"/>
</dbReference>
<reference evidence="1 2" key="1">
    <citation type="journal article" date="2018" name="Syst. Appl. Microbiol.">
        <title>Corynebacterium heidelbergense sp. nov., isolated from the preen glands of Egyptian geese (Alopochen aegyptiacus).</title>
        <authorList>
            <person name="Braun M.S."/>
            <person name="Wang E."/>
            <person name="Zimmermann S."/>
            <person name="Wink M."/>
        </authorList>
    </citation>
    <scope>NUCLEOTIDE SEQUENCE [LARGE SCALE GENOMIC DNA]</scope>
    <source>
        <strain evidence="1 2">DSM 104638</strain>
    </source>
</reference>
<proteinExistence type="predicted"/>
<accession>A0A364VEC3</accession>
<sequence>MGIVPIKLGRVTQLSPTQPLDSGPHNASGYCSSLPQPLEALAELLAARLDAAFGFTGGRRAQVWLALARSLAQGEGGTPVRTDSVRCYDMGPGGVSPGEADIIRSFPCTQWDDQGRVVGSLITGIPTPHRLVHPGGAAWTWCIFDAMLAGLVLPGPVRVQSTCPASGREVGLDVRPLRAGRGFRRCSEGNRSAAGPWRIRATEAANWVTVPAAFEPGMDLRADFCCRTRLWAQRPAAIGSESAPVAWLAPDEAFAVTVEVARRLRLV</sequence>